<organism evidence="1 2">
    <name type="scientific">Bacteroides cellulosilyticus</name>
    <dbReference type="NCBI Taxonomy" id="246787"/>
    <lineage>
        <taxon>Bacteria</taxon>
        <taxon>Pseudomonadati</taxon>
        <taxon>Bacteroidota</taxon>
        <taxon>Bacteroidia</taxon>
        <taxon>Bacteroidales</taxon>
        <taxon>Bacteroidaceae</taxon>
        <taxon>Bacteroides</taxon>
    </lineage>
</organism>
<sequence>MKRGVRLENVFLASFYIPLKAFLYKKQLLFKLYSLSLLLVQRLTE</sequence>
<evidence type="ECO:0000313" key="2">
    <source>
        <dbReference type="Proteomes" id="UP000061809"/>
    </source>
</evidence>
<dbReference type="EMBL" id="CP012801">
    <property type="protein sequence ID" value="ALJ61210.1"/>
    <property type="molecule type" value="Genomic_DNA"/>
</dbReference>
<dbReference type="PATRIC" id="fig|246787.4.peg.4129"/>
<name>A0A0P0GMP1_9BACE</name>
<evidence type="ECO:0000313" key="1">
    <source>
        <dbReference type="EMBL" id="ALJ61210.1"/>
    </source>
</evidence>
<dbReference type="Proteomes" id="UP000061809">
    <property type="component" value="Chromosome"/>
</dbReference>
<dbReference type="KEGG" id="bcel:BcellWH2_03990"/>
<accession>A0A0P0GMP1</accession>
<protein>
    <submittedName>
        <fullName evidence="1">Uncharacterized protein</fullName>
    </submittedName>
</protein>
<reference evidence="1 2" key="1">
    <citation type="journal article" date="2015" name="Science">
        <title>Genetic determinants of in vivo fitness and diet responsiveness in multiple human gut Bacteroides.</title>
        <authorList>
            <person name="Wu M."/>
            <person name="McNulty N.P."/>
            <person name="Rodionov D.A."/>
            <person name="Khoroshkin M.S."/>
            <person name="Griffin N.W."/>
            <person name="Cheng J."/>
            <person name="Latreille P."/>
            <person name="Kerstetter R.A."/>
            <person name="Terrapon N."/>
            <person name="Henrissat B."/>
            <person name="Osterman A.L."/>
            <person name="Gordon J.I."/>
        </authorList>
    </citation>
    <scope>NUCLEOTIDE SEQUENCE [LARGE SCALE GENOMIC DNA]</scope>
    <source>
        <strain evidence="1 2">WH2</strain>
    </source>
</reference>
<dbReference type="AlphaFoldDB" id="A0A0P0GMP1"/>
<gene>
    <name evidence="1" type="ORF">BcellWH2_03990</name>
</gene>
<proteinExistence type="predicted"/>